<feature type="transmembrane region" description="Helical" evidence="1">
    <location>
        <begin position="34"/>
        <end position="54"/>
    </location>
</feature>
<gene>
    <name evidence="2" type="ORF">Y958_22315</name>
</gene>
<dbReference type="EMBL" id="CP022112">
    <property type="protein sequence ID" value="ASG23722.1"/>
    <property type="molecule type" value="Genomic_DNA"/>
</dbReference>
<feature type="transmembrane region" description="Helical" evidence="1">
    <location>
        <begin position="96"/>
        <end position="116"/>
    </location>
</feature>
<dbReference type="Proteomes" id="UP000197153">
    <property type="component" value="Chromosome 3"/>
</dbReference>
<keyword evidence="1" id="KW-0812">Transmembrane</keyword>
<feature type="transmembrane region" description="Helical" evidence="1">
    <location>
        <begin position="66"/>
        <end position="90"/>
    </location>
</feature>
<dbReference type="AlphaFoldDB" id="A0A248JYD5"/>
<reference evidence="2 3" key="1">
    <citation type="submission" date="2017-06" db="EMBL/GenBank/DDBJ databases">
        <title>Complete genome sequence of Nitrospirillum amazonense strain CBAmC, an endophytic nitrogen-fixing and plant growth-promoting bacterium, isolated from sugarcane.</title>
        <authorList>
            <person name="Schwab S."/>
            <person name="dos Santos Teixeira K.R."/>
            <person name="Simoes Araujo J.L."/>
            <person name="Soares Vidal M."/>
            <person name="Borges de Freitas H.R."/>
            <person name="Rivello Crivelaro A.L."/>
            <person name="Bueno de Camargo Nunes A."/>
            <person name="dos Santos C.M."/>
            <person name="Palmeira da Silva Rosa D."/>
            <person name="da Silva Padilha D."/>
            <person name="da Silva E."/>
            <person name="Araujo Terra L."/>
            <person name="Soares Mendes V."/>
            <person name="Farinelli L."/>
            <person name="Magalhaes Cruz L."/>
            <person name="Baldani J.I."/>
        </authorList>
    </citation>
    <scope>NUCLEOTIDE SEQUENCE [LARGE SCALE GENOMIC DNA]</scope>
    <source>
        <strain evidence="2 3">CBAmC</strain>
    </source>
</reference>
<organism evidence="2 3">
    <name type="scientific">Nitrospirillum viridazoti CBAmc</name>
    <dbReference type="NCBI Taxonomy" id="1441467"/>
    <lineage>
        <taxon>Bacteria</taxon>
        <taxon>Pseudomonadati</taxon>
        <taxon>Pseudomonadota</taxon>
        <taxon>Alphaproteobacteria</taxon>
        <taxon>Rhodospirillales</taxon>
        <taxon>Azospirillaceae</taxon>
        <taxon>Nitrospirillum</taxon>
        <taxon>Nitrospirillum viridazoti</taxon>
    </lineage>
</organism>
<keyword evidence="1" id="KW-1133">Transmembrane helix</keyword>
<proteinExistence type="predicted"/>
<sequence>MGKVIDRALAVLLILGAGGHTAGSFNAYGNQPMVLLWALSASILVILLGALNLLRGGRPGDRALAWICAAGLVAWMGCCVAFAAIAAIAGTWLEPHAAIFLLLSAGLLAFSLRTALRSEGWPPAG</sequence>
<protein>
    <submittedName>
        <fullName evidence="2">Uncharacterized protein</fullName>
    </submittedName>
</protein>
<keyword evidence="1" id="KW-0472">Membrane</keyword>
<name>A0A248JYD5_9PROT</name>
<dbReference type="KEGG" id="nao:Y958_22315"/>
<dbReference type="RefSeq" id="WP_088874198.1">
    <property type="nucleotide sequence ID" value="NZ_CP022112.1"/>
</dbReference>
<evidence type="ECO:0000256" key="1">
    <source>
        <dbReference type="SAM" id="Phobius"/>
    </source>
</evidence>
<keyword evidence="3" id="KW-1185">Reference proteome</keyword>
<evidence type="ECO:0000313" key="3">
    <source>
        <dbReference type="Proteomes" id="UP000197153"/>
    </source>
</evidence>
<accession>A0A248JYD5</accession>
<evidence type="ECO:0000313" key="2">
    <source>
        <dbReference type="EMBL" id="ASG23722.1"/>
    </source>
</evidence>